<reference evidence="1 2" key="1">
    <citation type="submission" date="2018-11" db="EMBL/GenBank/DDBJ databases">
        <title>Genomes From Bacteria Associated with the Canine Oral Cavity: a Test Case for Automated Genome-Based Taxonomic Assignment.</title>
        <authorList>
            <person name="Coil D.A."/>
            <person name="Jospin G."/>
            <person name="Darling A.E."/>
            <person name="Wallis C."/>
            <person name="Davis I.J."/>
            <person name="Harris S."/>
            <person name="Eisen J.A."/>
            <person name="Holcombe L.J."/>
            <person name="O'Flynn C."/>
        </authorList>
    </citation>
    <scope>NUCLEOTIDE SEQUENCE [LARGE SCALE GENOMIC DNA]</scope>
    <source>
        <strain evidence="1 2">OH770</strain>
    </source>
</reference>
<proteinExistence type="predicted"/>
<evidence type="ECO:0000313" key="2">
    <source>
        <dbReference type="Proteomes" id="UP000280444"/>
    </source>
</evidence>
<dbReference type="Proteomes" id="UP000280444">
    <property type="component" value="Unassembled WGS sequence"/>
</dbReference>
<comment type="caution">
    <text evidence="1">The sequence shown here is derived from an EMBL/GenBank/DDBJ whole genome shotgun (WGS) entry which is preliminary data.</text>
</comment>
<protein>
    <recommendedName>
        <fullName evidence="3">DhaL domain-containing protein</fullName>
    </recommendedName>
</protein>
<evidence type="ECO:0000313" key="1">
    <source>
        <dbReference type="EMBL" id="RRC96367.1"/>
    </source>
</evidence>
<keyword evidence="2" id="KW-1185">Reference proteome</keyword>
<accession>A0A3P1SH87</accession>
<dbReference type="OrthoDB" id="9760324at2"/>
<dbReference type="RefSeq" id="WP_124867882.1">
    <property type="nucleotide sequence ID" value="NZ_RQZF01000001.1"/>
</dbReference>
<evidence type="ECO:0008006" key="3">
    <source>
        <dbReference type="Google" id="ProtNLM"/>
    </source>
</evidence>
<gene>
    <name evidence="1" type="ORF">EII11_01585</name>
</gene>
<dbReference type="EMBL" id="RQZF01000001">
    <property type="protein sequence ID" value="RRC96367.1"/>
    <property type="molecule type" value="Genomic_DNA"/>
</dbReference>
<dbReference type="AlphaFoldDB" id="A0A3P1SH87"/>
<name>A0A3P1SH87_9ACTO</name>
<sequence length="543" mass="57545">MSLRAHTLAAALRLAAEESATLRTFLDDLDGWDDKDCDTGTNAHHTFVHMAEALDGATEYLSFASGLELAIDAGITYGMGHCGQLLTLILSTWHHSIDGVDVLKPVHIRSMLGADPRQCPSGSMELSAAILAMCDDARNELNALGTTLPDGDDLVNLYAAQTQFGLIEATSATTSRIDPGAAILSLLATCLDSVVRDDYSLLASFAQMLADLAASPTSRPPRAAVPQEQRAFTVDLVLSGAHSDAQALSARLNLLGAAHSYVGRADFFGLGEWRFHIDTSAPLAVHPRTTNVRAFTVTDARPNELIGVDTLSDGVTHRGVRLLERRPMKRVERAHVIALTQAPGLVEYLAQGGATVLLAPTLDDVPTIAALARGSSTGVSLVLPYDEPSAELVNAAHALLERPQAHGATHAGGENTPPHMIVGDSRSDLESLALVHACGTIFVPQPGGPQVATQVDSLLREAQQHALTSQRTIVMSSHTDHELVAAVEDIRAMEPRQWRILIGGNEGPNVVALVNQLLSAYPGAVLDVIDGGFGTHTQLQGLL</sequence>
<organism evidence="1 2">
    <name type="scientific">Schaalia canis</name>
    <dbReference type="NCBI Taxonomy" id="100469"/>
    <lineage>
        <taxon>Bacteria</taxon>
        <taxon>Bacillati</taxon>
        <taxon>Actinomycetota</taxon>
        <taxon>Actinomycetes</taxon>
        <taxon>Actinomycetales</taxon>
        <taxon>Actinomycetaceae</taxon>
        <taxon>Schaalia</taxon>
    </lineage>
</organism>